<gene>
    <name evidence="2" type="ORF">GT755_14990</name>
</gene>
<dbReference type="AlphaFoldDB" id="A0A7C9N391"/>
<evidence type="ECO:0000313" key="3">
    <source>
        <dbReference type="Proteomes" id="UP000479526"/>
    </source>
</evidence>
<reference evidence="2 3" key="1">
    <citation type="submission" date="2020-01" db="EMBL/GenBank/DDBJ databases">
        <title>Herbidospora sp. NEAU-GS84 nov., a novel actinomycete isolated from soil.</title>
        <authorList>
            <person name="Han L."/>
        </authorList>
    </citation>
    <scope>NUCLEOTIDE SEQUENCE [LARGE SCALE GENOMIC DNA]</scope>
    <source>
        <strain evidence="2 3">NEAU-GS84</strain>
    </source>
</reference>
<sequence length="867" mass="92070">MKNRALLALALAMTSVGTTLVALPPPAAAAQRQHAPLRISQVTAVDDRSIDITFNSTLGPDILQFTAANPAYAGQFVKISGGALDGRPVAQIAGTTVRPVDTPGHRTLRVVLGPGVTLDTGTYELWFDGGADTLGDLFFRSADGRALPGTSTTPVRFAGTADDAAPARIASARRLDTRTVEVTFATTVWSGVPAGAYTGADITLTGGDAVSRPVYVEGVPGTAQRVYRLYFGADLTASYRLALAPALRLTTNAGQTTTEVAADVTGGGGAYEAPRIAGAEVADTGDRIQIRFSRRIASVGALPVKETRTGVSGTNVTAAQVRALLRFSGLRATSGRDAAEALRDDAAYFSDASTLVVKLDDPLKPGSRGTVALVEGALKDVTGTAGTATAAVPVQAPRHPRPPGSGFNPHGPDYLKVNTRATTVFQRYDHRVSDDGVSVRRDGVADKVSGQTIKTIEVDTKYLKAVFAPEYGGRLVSMIYKPTGNDLFYTNPVGTPYGFSSAAPGTPGNSPFYQNWLMVWGGVFPTLTEAEHGKFWNVPWDYSIKQENGRFALTITKTDDVDYPYKPSRYVYGATGLKTSVTYTIDARRPTLDMTVGIENPGAEDRRFEYWTCTTLAPGAPSDQGSPTMSVVSPVKTIYRDPGYRWMESVEEPAGPAGSGLLKLDKLNQMSNWTRDGIAYGQDLATLPQGDWWGVINHENNEGVIRVGDNKKTPGMKFWEWGQNNSFDTNVYTKGNSARPYIELWAGASPKFFTPAVLKAGQTLSWTETYLPTMDLGGVTNANANGAAEVRVDASGTVTGRLFATAIGKRLRATLVDASTGATLDSETFTGSPDTAVRLGGTVEPGVQARLILTEGDTTLLTAESGL</sequence>
<name>A0A7C9N391_9ACTN</name>
<feature type="signal peptide" evidence="1">
    <location>
        <begin position="1"/>
        <end position="29"/>
    </location>
</feature>
<feature type="chain" id="PRO_5029016971" evidence="1">
    <location>
        <begin position="30"/>
        <end position="867"/>
    </location>
</feature>
<evidence type="ECO:0000256" key="1">
    <source>
        <dbReference type="SAM" id="SignalP"/>
    </source>
</evidence>
<dbReference type="EMBL" id="WXEW01000004">
    <property type="protein sequence ID" value="NAS22994.1"/>
    <property type="molecule type" value="Genomic_DNA"/>
</dbReference>
<dbReference type="GO" id="GO:0030246">
    <property type="term" value="F:carbohydrate binding"/>
    <property type="evidence" value="ECO:0007669"/>
    <property type="project" value="InterPro"/>
</dbReference>
<dbReference type="Proteomes" id="UP000479526">
    <property type="component" value="Unassembled WGS sequence"/>
</dbReference>
<dbReference type="RefSeq" id="WP_161480323.1">
    <property type="nucleotide sequence ID" value="NZ_WXEW01000004.1"/>
</dbReference>
<dbReference type="InterPro" id="IPR014718">
    <property type="entry name" value="GH-type_carb-bd"/>
</dbReference>
<protein>
    <submittedName>
        <fullName evidence="2">DUF5107 domain-containing protein</fullName>
    </submittedName>
</protein>
<keyword evidence="3" id="KW-1185">Reference proteome</keyword>
<accession>A0A7C9N391</accession>
<keyword evidence="1" id="KW-0732">Signal</keyword>
<comment type="caution">
    <text evidence="2">The sequence shown here is derived from an EMBL/GenBank/DDBJ whole genome shotgun (WGS) entry which is preliminary data.</text>
</comment>
<evidence type="ECO:0000313" key="2">
    <source>
        <dbReference type="EMBL" id="NAS22994.1"/>
    </source>
</evidence>
<proteinExistence type="predicted"/>
<dbReference type="Gene3D" id="2.70.98.10">
    <property type="match status" value="1"/>
</dbReference>
<organism evidence="2 3">
    <name type="scientific">Herbidospora solisilvae</name>
    <dbReference type="NCBI Taxonomy" id="2696284"/>
    <lineage>
        <taxon>Bacteria</taxon>
        <taxon>Bacillati</taxon>
        <taxon>Actinomycetota</taxon>
        <taxon>Actinomycetes</taxon>
        <taxon>Streptosporangiales</taxon>
        <taxon>Streptosporangiaceae</taxon>
        <taxon>Herbidospora</taxon>
    </lineage>
</organism>